<evidence type="ECO:0000313" key="3">
    <source>
        <dbReference type="Proteomes" id="UP000198432"/>
    </source>
</evidence>
<protein>
    <submittedName>
        <fullName evidence="2">Uncharacterized protein</fullName>
    </submittedName>
</protein>
<organism evidence="2 3">
    <name type="scientific">Pontibacter ummariensis</name>
    <dbReference type="NCBI Taxonomy" id="1610492"/>
    <lineage>
        <taxon>Bacteria</taxon>
        <taxon>Pseudomonadati</taxon>
        <taxon>Bacteroidota</taxon>
        <taxon>Cytophagia</taxon>
        <taxon>Cytophagales</taxon>
        <taxon>Hymenobacteraceae</taxon>
        <taxon>Pontibacter</taxon>
    </lineage>
</organism>
<feature type="compositionally biased region" description="Basic residues" evidence="1">
    <location>
        <begin position="77"/>
        <end position="86"/>
    </location>
</feature>
<accession>A0A239CEK2</accession>
<gene>
    <name evidence="2" type="ORF">SAMN06296052_1037</name>
</gene>
<dbReference type="OrthoDB" id="893350at2"/>
<feature type="region of interest" description="Disordered" evidence="1">
    <location>
        <begin position="68"/>
        <end position="89"/>
    </location>
</feature>
<dbReference type="RefSeq" id="WP_089317903.1">
    <property type="nucleotide sequence ID" value="NZ_FZOQ01000003.1"/>
</dbReference>
<sequence length="198" mass="21885">MSELSNPLFDNEREFLERQKEEYKNALMGDVDQIKAQGQEMGKKAAIAGGVLLAGYLLKCLFSSSDKKKEKKEAKKEKHSKSKHRKASETIPVQAPLVAVTPHLGAQREGSLPTSVRAVYPHPVQTAPPRQEAKKSFFESDVAKALTQQVVALAMVYATKKLEDYLSGVSENDDIAAKPIEVTEIETTEYIIPKEDAV</sequence>
<proteinExistence type="predicted"/>
<dbReference type="Proteomes" id="UP000198432">
    <property type="component" value="Unassembled WGS sequence"/>
</dbReference>
<evidence type="ECO:0000313" key="2">
    <source>
        <dbReference type="EMBL" id="SNS18389.1"/>
    </source>
</evidence>
<keyword evidence="3" id="KW-1185">Reference proteome</keyword>
<dbReference type="AlphaFoldDB" id="A0A239CEK2"/>
<evidence type="ECO:0000256" key="1">
    <source>
        <dbReference type="SAM" id="MobiDB-lite"/>
    </source>
</evidence>
<name>A0A239CEK2_9BACT</name>
<dbReference type="EMBL" id="FZOQ01000003">
    <property type="protein sequence ID" value="SNS18389.1"/>
    <property type="molecule type" value="Genomic_DNA"/>
</dbReference>
<reference evidence="3" key="1">
    <citation type="submission" date="2017-06" db="EMBL/GenBank/DDBJ databases">
        <authorList>
            <person name="Varghese N."/>
            <person name="Submissions S."/>
        </authorList>
    </citation>
    <scope>NUCLEOTIDE SEQUENCE [LARGE SCALE GENOMIC DNA]</scope>
    <source>
        <strain evidence="3">NKM1</strain>
    </source>
</reference>